<feature type="compositionally biased region" description="Basic and acidic residues" evidence="1">
    <location>
        <begin position="379"/>
        <end position="395"/>
    </location>
</feature>
<gene>
    <name evidence="2" type="ORF">BJX67DRAFT_378221</name>
</gene>
<dbReference type="EMBL" id="JBFXLQ010000006">
    <property type="protein sequence ID" value="KAL2870231.1"/>
    <property type="molecule type" value="Genomic_DNA"/>
</dbReference>
<proteinExistence type="predicted"/>
<feature type="compositionally biased region" description="Acidic residues" evidence="1">
    <location>
        <begin position="352"/>
        <end position="374"/>
    </location>
</feature>
<feature type="region of interest" description="Disordered" evidence="1">
    <location>
        <begin position="298"/>
        <end position="330"/>
    </location>
</feature>
<evidence type="ECO:0000256" key="1">
    <source>
        <dbReference type="SAM" id="MobiDB-lite"/>
    </source>
</evidence>
<evidence type="ECO:0000313" key="2">
    <source>
        <dbReference type="EMBL" id="KAL2870231.1"/>
    </source>
</evidence>
<evidence type="ECO:0000313" key="3">
    <source>
        <dbReference type="Proteomes" id="UP001610432"/>
    </source>
</evidence>
<feature type="region of interest" description="Disordered" evidence="1">
    <location>
        <begin position="352"/>
        <end position="418"/>
    </location>
</feature>
<dbReference type="GeneID" id="98147375"/>
<accession>A0ABR4M0C4</accession>
<feature type="compositionally biased region" description="Polar residues" evidence="1">
    <location>
        <begin position="12"/>
        <end position="31"/>
    </location>
</feature>
<feature type="compositionally biased region" description="Low complexity" evidence="1">
    <location>
        <begin position="310"/>
        <end position="320"/>
    </location>
</feature>
<feature type="region of interest" description="Disordered" evidence="1">
    <location>
        <begin position="1"/>
        <end position="38"/>
    </location>
</feature>
<sequence length="489" mass="53150">MNQSPPQGGDQNGVTSNQTGSAVTSQASTAQYPRPGIANGPFEPGKPVILVLTACLNHLTTKYPSIINKMRRDANLVPAFTTSPDHLDSLITNPVIFAALGGIIVTDASIMDPENPAAHSITKTLLGFLNGTGPFWILWRERLGENRNNINDFPRNVVFAFDFPAQAARQPLRFGKYMAENFGLSWKICGATMGKVDLVFSERVLRKMGGRRYRGGKYVIRGVFLEGVAEGDKVLLVDKRASIKNGGLGTQGQPDVDVDHGVDALFGGVGLEELRAAKRDGDETDSTVMDECEVHRVDVQAEDGTSWTVPPSAADPADPAGAGGAGQDGIEMVHPEQSWDEYDLADDELTGTELDDESEDEEGEASTTSEDTDDWLLPNEKHVIYINPPDHREWTNTDDTTSPSLSPREPKNPKSEAIPKRIANCPVAVHEVKSKVEKYDQSLLIRGYIGFVGHVEDNRSMAGLILGMCGVMNTKPLPEAMRSVLRNLV</sequence>
<comment type="caution">
    <text evidence="2">The sequence shown here is derived from an EMBL/GenBank/DDBJ whole genome shotgun (WGS) entry which is preliminary data.</text>
</comment>
<name>A0ABR4M0C4_9EURO</name>
<organism evidence="2 3">
    <name type="scientific">Aspergillus lucknowensis</name>
    <dbReference type="NCBI Taxonomy" id="176173"/>
    <lineage>
        <taxon>Eukaryota</taxon>
        <taxon>Fungi</taxon>
        <taxon>Dikarya</taxon>
        <taxon>Ascomycota</taxon>
        <taxon>Pezizomycotina</taxon>
        <taxon>Eurotiomycetes</taxon>
        <taxon>Eurotiomycetidae</taxon>
        <taxon>Eurotiales</taxon>
        <taxon>Aspergillaceae</taxon>
        <taxon>Aspergillus</taxon>
        <taxon>Aspergillus subgen. Nidulantes</taxon>
    </lineage>
</organism>
<dbReference type="RefSeq" id="XP_070889210.1">
    <property type="nucleotide sequence ID" value="XM_071032303.1"/>
</dbReference>
<reference evidence="2 3" key="1">
    <citation type="submission" date="2024-07" db="EMBL/GenBank/DDBJ databases">
        <title>Section-level genome sequencing and comparative genomics of Aspergillus sections Usti and Cavernicolus.</title>
        <authorList>
            <consortium name="Lawrence Berkeley National Laboratory"/>
            <person name="Nybo J.L."/>
            <person name="Vesth T.C."/>
            <person name="Theobald S."/>
            <person name="Frisvad J.C."/>
            <person name="Larsen T.O."/>
            <person name="Kjaerboelling I."/>
            <person name="Rothschild-Mancinelli K."/>
            <person name="Lyhne E.K."/>
            <person name="Kogle M.E."/>
            <person name="Barry K."/>
            <person name="Clum A."/>
            <person name="Na H."/>
            <person name="Ledsgaard L."/>
            <person name="Lin J."/>
            <person name="Lipzen A."/>
            <person name="Kuo A."/>
            <person name="Riley R."/>
            <person name="Mondo S."/>
            <person name="Labutti K."/>
            <person name="Haridas S."/>
            <person name="Pangalinan J."/>
            <person name="Salamov A.A."/>
            <person name="Simmons B.A."/>
            <person name="Magnuson J.K."/>
            <person name="Chen J."/>
            <person name="Drula E."/>
            <person name="Henrissat B."/>
            <person name="Wiebenga A."/>
            <person name="Lubbers R.J."/>
            <person name="Gomes A.C."/>
            <person name="Macurrencykelacurrency M.R."/>
            <person name="Stajich J."/>
            <person name="Grigoriev I.V."/>
            <person name="Mortensen U.H."/>
            <person name="De Vries R.P."/>
            <person name="Baker S.E."/>
            <person name="Andersen M.R."/>
        </authorList>
    </citation>
    <scope>NUCLEOTIDE SEQUENCE [LARGE SCALE GENOMIC DNA]</scope>
    <source>
        <strain evidence="2 3">CBS 449.75</strain>
    </source>
</reference>
<protein>
    <submittedName>
        <fullName evidence="2">Uncharacterized protein</fullName>
    </submittedName>
</protein>
<feature type="compositionally biased region" description="Basic and acidic residues" evidence="1">
    <location>
        <begin position="408"/>
        <end position="418"/>
    </location>
</feature>
<dbReference type="Proteomes" id="UP001610432">
    <property type="component" value="Unassembled WGS sequence"/>
</dbReference>
<keyword evidence="3" id="KW-1185">Reference proteome</keyword>